<comment type="caution">
    <text evidence="2">The sequence shown here is derived from an EMBL/GenBank/DDBJ whole genome shotgun (WGS) entry which is preliminary data.</text>
</comment>
<protein>
    <submittedName>
        <fullName evidence="2">Uncharacterized protein</fullName>
    </submittedName>
</protein>
<keyword evidence="3" id="KW-1185">Reference proteome</keyword>
<dbReference type="Proteomes" id="UP001066276">
    <property type="component" value="Chromosome 6"/>
</dbReference>
<name>A0AAV7QVS2_PLEWA</name>
<sequence length="161" mass="17486">MRVQMHAHQSARHALLAARLLVKPTRAPSGQKHIVRCASHGDFENNQVSAPPDPHNSIACAASATTDPEATGDTDALVGWWQQPRELPQVKGGVSLLPGKEVVGWSRKIPELLATEDQTDREDAEPGVTETAVRTSVTTGQSGVEKPQRRTEDRWPRGAYA</sequence>
<dbReference type="AlphaFoldDB" id="A0AAV7QVS2"/>
<organism evidence="2 3">
    <name type="scientific">Pleurodeles waltl</name>
    <name type="common">Iberian ribbed newt</name>
    <dbReference type="NCBI Taxonomy" id="8319"/>
    <lineage>
        <taxon>Eukaryota</taxon>
        <taxon>Metazoa</taxon>
        <taxon>Chordata</taxon>
        <taxon>Craniata</taxon>
        <taxon>Vertebrata</taxon>
        <taxon>Euteleostomi</taxon>
        <taxon>Amphibia</taxon>
        <taxon>Batrachia</taxon>
        <taxon>Caudata</taxon>
        <taxon>Salamandroidea</taxon>
        <taxon>Salamandridae</taxon>
        <taxon>Pleurodelinae</taxon>
        <taxon>Pleurodeles</taxon>
    </lineage>
</organism>
<evidence type="ECO:0000313" key="3">
    <source>
        <dbReference type="Proteomes" id="UP001066276"/>
    </source>
</evidence>
<feature type="compositionally biased region" description="Basic and acidic residues" evidence="1">
    <location>
        <begin position="146"/>
        <end position="161"/>
    </location>
</feature>
<feature type="compositionally biased region" description="Polar residues" evidence="1">
    <location>
        <begin position="132"/>
        <end position="142"/>
    </location>
</feature>
<evidence type="ECO:0000256" key="1">
    <source>
        <dbReference type="SAM" id="MobiDB-lite"/>
    </source>
</evidence>
<gene>
    <name evidence="2" type="ORF">NDU88_009430</name>
</gene>
<feature type="region of interest" description="Disordered" evidence="1">
    <location>
        <begin position="114"/>
        <end position="161"/>
    </location>
</feature>
<proteinExistence type="predicted"/>
<evidence type="ECO:0000313" key="2">
    <source>
        <dbReference type="EMBL" id="KAJ1143119.1"/>
    </source>
</evidence>
<reference evidence="2" key="1">
    <citation type="journal article" date="2022" name="bioRxiv">
        <title>Sequencing and chromosome-scale assembly of the giantPleurodeles waltlgenome.</title>
        <authorList>
            <person name="Brown T."/>
            <person name="Elewa A."/>
            <person name="Iarovenko S."/>
            <person name="Subramanian E."/>
            <person name="Araus A.J."/>
            <person name="Petzold A."/>
            <person name="Susuki M."/>
            <person name="Suzuki K.-i.T."/>
            <person name="Hayashi T."/>
            <person name="Toyoda A."/>
            <person name="Oliveira C."/>
            <person name="Osipova E."/>
            <person name="Leigh N.D."/>
            <person name="Simon A."/>
            <person name="Yun M.H."/>
        </authorList>
    </citation>
    <scope>NUCLEOTIDE SEQUENCE</scope>
    <source>
        <strain evidence="2">20211129_DDA</strain>
        <tissue evidence="2">Liver</tissue>
    </source>
</reference>
<accession>A0AAV7QVS2</accession>
<dbReference type="EMBL" id="JANPWB010000010">
    <property type="protein sequence ID" value="KAJ1143119.1"/>
    <property type="molecule type" value="Genomic_DNA"/>
</dbReference>